<evidence type="ECO:0008006" key="3">
    <source>
        <dbReference type="Google" id="ProtNLM"/>
    </source>
</evidence>
<proteinExistence type="predicted"/>
<name>A0A3N4PY59_9BACT</name>
<organism evidence="1 2">
    <name type="scientific">Chitinophaga lutea</name>
    <dbReference type="NCBI Taxonomy" id="2488634"/>
    <lineage>
        <taxon>Bacteria</taxon>
        <taxon>Pseudomonadati</taxon>
        <taxon>Bacteroidota</taxon>
        <taxon>Chitinophagia</taxon>
        <taxon>Chitinophagales</taxon>
        <taxon>Chitinophagaceae</taxon>
        <taxon>Chitinophaga</taxon>
    </lineage>
</organism>
<comment type="caution">
    <text evidence="1">The sequence shown here is derived from an EMBL/GenBank/DDBJ whole genome shotgun (WGS) entry which is preliminary data.</text>
</comment>
<dbReference type="AlphaFoldDB" id="A0A3N4PY59"/>
<keyword evidence="2" id="KW-1185">Reference proteome</keyword>
<protein>
    <recommendedName>
        <fullName evidence="3">Lipocalin-like domain-containing protein</fullName>
    </recommendedName>
</protein>
<evidence type="ECO:0000313" key="1">
    <source>
        <dbReference type="EMBL" id="RPE08600.1"/>
    </source>
</evidence>
<gene>
    <name evidence="1" type="ORF">EGT74_16295</name>
</gene>
<accession>A0A3N4PY59</accession>
<dbReference type="Proteomes" id="UP000278351">
    <property type="component" value="Unassembled WGS sequence"/>
</dbReference>
<sequence length="161" mass="17728">MWAKAPYEMDNFADNPKDMRNVLCWLAFATMMGGTACKKDNKTVCPPATEPLTGIWVGKYGIRSINEPGDTGFLTPMHTYTMIFHPNGTMVVYDGDESSPLLANGVYSLKKGKFYGQYAYFRGGSGEYSLNAQLLKPDSLAGTWHIGYGGPTGGSFWLKKK</sequence>
<evidence type="ECO:0000313" key="2">
    <source>
        <dbReference type="Proteomes" id="UP000278351"/>
    </source>
</evidence>
<reference evidence="1 2" key="1">
    <citation type="submission" date="2018-11" db="EMBL/GenBank/DDBJ databases">
        <title>Chitinophaga lutea sp.nov., isolate from arsenic contaminated soil.</title>
        <authorList>
            <person name="Zong Y."/>
        </authorList>
    </citation>
    <scope>NUCLEOTIDE SEQUENCE [LARGE SCALE GENOMIC DNA]</scope>
    <source>
        <strain evidence="1 2">ZY74</strain>
    </source>
</reference>
<dbReference type="EMBL" id="RPDH01000002">
    <property type="protein sequence ID" value="RPE08600.1"/>
    <property type="molecule type" value="Genomic_DNA"/>
</dbReference>